<comment type="subcellular location">
    <subcellularLocation>
        <location evidence="1">Nucleus</location>
    </subcellularLocation>
</comment>
<keyword evidence="2" id="KW-0479">Metal-binding</keyword>
<keyword evidence="3" id="KW-0805">Transcription regulation</keyword>
<reference evidence="9 10" key="1">
    <citation type="submission" date="2015-07" db="EMBL/GenBank/DDBJ databases">
        <title>Comparative genomics of the Sigatoka disease complex on banana suggests a link between parallel evolutionary changes in Pseudocercospora fijiensis and Pseudocercospora eumusae and increased virulence on the banana host.</title>
        <authorList>
            <person name="Chang T.-C."/>
            <person name="Salvucci A."/>
            <person name="Crous P.W."/>
            <person name="Stergiopoulos I."/>
        </authorList>
    </citation>
    <scope>NUCLEOTIDE SEQUENCE [LARGE SCALE GENOMIC DNA]</scope>
    <source>
        <strain evidence="9 10">CBS 114824</strain>
    </source>
</reference>
<dbReference type="Pfam" id="PF04082">
    <property type="entry name" value="Fungal_trans"/>
    <property type="match status" value="1"/>
</dbReference>
<dbReference type="GO" id="GO:0008270">
    <property type="term" value="F:zinc ion binding"/>
    <property type="evidence" value="ECO:0007669"/>
    <property type="project" value="InterPro"/>
</dbReference>
<evidence type="ECO:0000256" key="1">
    <source>
        <dbReference type="ARBA" id="ARBA00004123"/>
    </source>
</evidence>
<accession>A0A139HXM3</accession>
<dbReference type="SMART" id="SM00066">
    <property type="entry name" value="GAL4"/>
    <property type="match status" value="1"/>
</dbReference>
<dbReference type="GO" id="GO:0006351">
    <property type="term" value="P:DNA-templated transcription"/>
    <property type="evidence" value="ECO:0007669"/>
    <property type="project" value="InterPro"/>
</dbReference>
<dbReference type="Gene3D" id="4.10.240.10">
    <property type="entry name" value="Zn(2)-C6 fungal-type DNA-binding domain"/>
    <property type="match status" value="1"/>
</dbReference>
<evidence type="ECO:0000256" key="3">
    <source>
        <dbReference type="ARBA" id="ARBA00023015"/>
    </source>
</evidence>
<organism evidence="9 10">
    <name type="scientific">Pseudocercospora eumusae</name>
    <dbReference type="NCBI Taxonomy" id="321146"/>
    <lineage>
        <taxon>Eukaryota</taxon>
        <taxon>Fungi</taxon>
        <taxon>Dikarya</taxon>
        <taxon>Ascomycota</taxon>
        <taxon>Pezizomycotina</taxon>
        <taxon>Dothideomycetes</taxon>
        <taxon>Dothideomycetidae</taxon>
        <taxon>Mycosphaerellales</taxon>
        <taxon>Mycosphaerellaceae</taxon>
        <taxon>Pseudocercospora</taxon>
    </lineage>
</organism>
<name>A0A139HXM3_9PEZI</name>
<comment type="caution">
    <text evidence="9">The sequence shown here is derived from an EMBL/GenBank/DDBJ whole genome shotgun (WGS) entry which is preliminary data.</text>
</comment>
<dbReference type="CDD" id="cd12148">
    <property type="entry name" value="fungal_TF_MHR"/>
    <property type="match status" value="1"/>
</dbReference>
<dbReference type="InterPro" id="IPR001138">
    <property type="entry name" value="Zn2Cys6_DnaBD"/>
</dbReference>
<keyword evidence="10" id="KW-1185">Reference proteome</keyword>
<dbReference type="Pfam" id="PF24803">
    <property type="entry name" value="DUF7704"/>
    <property type="match status" value="1"/>
</dbReference>
<evidence type="ECO:0000313" key="10">
    <source>
        <dbReference type="Proteomes" id="UP000070133"/>
    </source>
</evidence>
<dbReference type="STRING" id="321146.A0A139HXM3"/>
<dbReference type="InterPro" id="IPR051711">
    <property type="entry name" value="Stress_Response_Reg"/>
</dbReference>
<dbReference type="CDD" id="cd00067">
    <property type="entry name" value="GAL4"/>
    <property type="match status" value="1"/>
</dbReference>
<dbReference type="GO" id="GO:0005634">
    <property type="term" value="C:nucleus"/>
    <property type="evidence" value="ECO:0007669"/>
    <property type="project" value="UniProtKB-SubCell"/>
</dbReference>
<dbReference type="SUPFAM" id="SSF57701">
    <property type="entry name" value="Zn2/Cys6 DNA-binding domain"/>
    <property type="match status" value="1"/>
</dbReference>
<gene>
    <name evidence="9" type="ORF">AC578_2362</name>
</gene>
<protein>
    <recommendedName>
        <fullName evidence="8">Zn(2)-C6 fungal-type domain-containing protein</fullName>
    </recommendedName>
</protein>
<proteinExistence type="predicted"/>
<feature type="region of interest" description="Disordered" evidence="7">
    <location>
        <begin position="258"/>
        <end position="277"/>
    </location>
</feature>
<feature type="compositionally biased region" description="Low complexity" evidence="7">
    <location>
        <begin position="754"/>
        <end position="770"/>
    </location>
</feature>
<feature type="domain" description="Zn(2)-C6 fungal-type" evidence="8">
    <location>
        <begin position="201"/>
        <end position="231"/>
    </location>
</feature>
<evidence type="ECO:0000313" key="9">
    <source>
        <dbReference type="EMBL" id="KXT07231.1"/>
    </source>
</evidence>
<dbReference type="GO" id="GO:0043565">
    <property type="term" value="F:sequence-specific DNA binding"/>
    <property type="evidence" value="ECO:0007669"/>
    <property type="project" value="TreeGrafter"/>
</dbReference>
<dbReference type="InterPro" id="IPR056121">
    <property type="entry name" value="DUF7704"/>
</dbReference>
<dbReference type="PROSITE" id="PS00463">
    <property type="entry name" value="ZN2_CY6_FUNGAL_1"/>
    <property type="match status" value="1"/>
</dbReference>
<dbReference type="SMART" id="SM00906">
    <property type="entry name" value="Fungal_trans"/>
    <property type="match status" value="1"/>
</dbReference>
<evidence type="ECO:0000256" key="6">
    <source>
        <dbReference type="ARBA" id="ARBA00023242"/>
    </source>
</evidence>
<dbReference type="Pfam" id="PF00172">
    <property type="entry name" value="Zn_clus"/>
    <property type="match status" value="1"/>
</dbReference>
<dbReference type="EMBL" id="LFZN01000003">
    <property type="protein sequence ID" value="KXT07231.1"/>
    <property type="molecule type" value="Genomic_DNA"/>
</dbReference>
<keyword evidence="5" id="KW-0804">Transcription</keyword>
<keyword evidence="4" id="KW-0238">DNA-binding</keyword>
<dbReference type="PANTHER" id="PTHR47540">
    <property type="entry name" value="THIAMINE REPRESSIBLE GENES REGULATORY PROTEIN THI5"/>
    <property type="match status" value="1"/>
</dbReference>
<sequence length="846" mass="94630">MATQTITITKASSVVPWIGRFLITTLEPLFAVGGVVLCLTKPGDYISGLTRESVTSIDPLTKFVYTELGGGWLVIIFAEAVIMRLVDDIRVWKLLCAAILLSDILYTHSLAEAVGGWASWAVLKDWTAMDWIATVTTWPFMLIRIAIVSGLWSVCYARHTPYIPATSRVPVFFLSKYAAQLNITMEEQPRPFKRQKRRGVACSRCHSHKIKCSGEQPCASCNNAKVTECRYPIRVDRSINVPESYVDKLEAEVRDLRAQLSSSPPPNDHEELHTGTDPHVPNPLLDTHHCPDNTSFTGEGACTAFADRLLECVNQFGHSTSSSTIPGHVTHSTFNRLHNHEFQLPNRIQAGLLIRRVDRFIGNNYMLFLKKTFFEQFDRAYNTSGQPDVLWACQLFALLALGELYSNYNMPRDNSTVPGTAFFIQAVSLLQDTYEVPSLEQVQILLLLSFYANSIGRLKSAHVYCGIALRVGIGLGLHRTQARYTSMSPTLREYRRRLFWTLYLLDRLISSKLGYPLAIHDEDIDVEMPSMNGLSAAETEEFNDHLHLCAHVTLAKITGDILSDVYCLPRNSRVSFVRRVHRVLKELRTWDAELPKPLRIQADGSARDLYTLHMHFHLCIIQTTRPILLHIFKTQLHPPSSTKSPGFSPVTLALADACTNAARTTNQLLSKLFIEGNLAIFGYFDAHYLFSSTLILIIAAVMEPSAGSSDAVQMAFNLLKTMSSNGNITAKSYLSKLEHIRSTLSNETKTKQEANASSSTTSGSAQQSNQHDFSAVPIDSGQSSDWSLSDTLFSGQAFNMDDPLNNPFIENFLDERAFEWPSGPSPQEDAFRQFVYELGDDFVFGT</sequence>
<evidence type="ECO:0000256" key="5">
    <source>
        <dbReference type="ARBA" id="ARBA00023163"/>
    </source>
</evidence>
<evidence type="ECO:0000256" key="7">
    <source>
        <dbReference type="SAM" id="MobiDB-lite"/>
    </source>
</evidence>
<keyword evidence="6" id="KW-0539">Nucleus</keyword>
<evidence type="ECO:0000259" key="8">
    <source>
        <dbReference type="PROSITE" id="PS50048"/>
    </source>
</evidence>
<dbReference type="AlphaFoldDB" id="A0A139HXM3"/>
<feature type="compositionally biased region" description="Basic and acidic residues" evidence="7">
    <location>
        <begin position="267"/>
        <end position="276"/>
    </location>
</feature>
<dbReference type="PANTHER" id="PTHR47540:SF6">
    <property type="entry name" value="ZN(II)2CYS6 TRANSCRIPTION FACTOR (EUROFUNG)"/>
    <property type="match status" value="1"/>
</dbReference>
<dbReference type="PROSITE" id="PS50048">
    <property type="entry name" value="ZN2_CY6_FUNGAL_2"/>
    <property type="match status" value="1"/>
</dbReference>
<dbReference type="GO" id="GO:0045944">
    <property type="term" value="P:positive regulation of transcription by RNA polymerase II"/>
    <property type="evidence" value="ECO:0007669"/>
    <property type="project" value="TreeGrafter"/>
</dbReference>
<evidence type="ECO:0000256" key="4">
    <source>
        <dbReference type="ARBA" id="ARBA00023125"/>
    </source>
</evidence>
<evidence type="ECO:0000256" key="2">
    <source>
        <dbReference type="ARBA" id="ARBA00022723"/>
    </source>
</evidence>
<feature type="region of interest" description="Disordered" evidence="7">
    <location>
        <begin position="746"/>
        <end position="782"/>
    </location>
</feature>
<dbReference type="InterPro" id="IPR036864">
    <property type="entry name" value="Zn2-C6_fun-type_DNA-bd_sf"/>
</dbReference>
<dbReference type="OrthoDB" id="3364175at2759"/>
<dbReference type="GO" id="GO:0000981">
    <property type="term" value="F:DNA-binding transcription factor activity, RNA polymerase II-specific"/>
    <property type="evidence" value="ECO:0007669"/>
    <property type="project" value="InterPro"/>
</dbReference>
<dbReference type="Proteomes" id="UP000070133">
    <property type="component" value="Unassembled WGS sequence"/>
</dbReference>
<dbReference type="InterPro" id="IPR007219">
    <property type="entry name" value="XnlR_reg_dom"/>
</dbReference>